<name>A0A834R784_SARSC</name>
<feature type="compositionally biased region" description="Polar residues" evidence="1">
    <location>
        <begin position="805"/>
        <end position="816"/>
    </location>
</feature>
<reference evidence="4" key="3">
    <citation type="submission" date="2022-06" db="UniProtKB">
        <authorList>
            <consortium name="EnsemblMetazoa"/>
        </authorList>
    </citation>
    <scope>IDENTIFICATION</scope>
</reference>
<feature type="compositionally biased region" description="Low complexity" evidence="1">
    <location>
        <begin position="438"/>
        <end position="475"/>
    </location>
</feature>
<reference evidence="5" key="1">
    <citation type="journal article" date="2020" name="PLoS Negl. Trop. Dis.">
        <title>High-quality nuclear genome for Sarcoptes scabiei-A critical resource for a neglected parasite.</title>
        <authorList>
            <person name="Korhonen P.K."/>
            <person name="Gasser R.B."/>
            <person name="Ma G."/>
            <person name="Wang T."/>
            <person name="Stroehlein A.J."/>
            <person name="Young N.D."/>
            <person name="Ang C.S."/>
            <person name="Fernando D.D."/>
            <person name="Lu H.C."/>
            <person name="Taylor S."/>
            <person name="Reynolds S.L."/>
            <person name="Mofiz E."/>
            <person name="Najaraj S.H."/>
            <person name="Gowda H."/>
            <person name="Madugundu A."/>
            <person name="Renuse S."/>
            <person name="Holt D."/>
            <person name="Pandey A."/>
            <person name="Papenfuss A.T."/>
            <person name="Fischer K."/>
        </authorList>
    </citation>
    <scope>NUCLEOTIDE SEQUENCE [LARGE SCALE GENOMIC DNA]</scope>
</reference>
<keyword evidence="2" id="KW-0472">Membrane</keyword>
<feature type="region of interest" description="Disordered" evidence="1">
    <location>
        <begin position="218"/>
        <end position="248"/>
    </location>
</feature>
<feature type="region of interest" description="Disordered" evidence="1">
    <location>
        <begin position="800"/>
        <end position="840"/>
    </location>
</feature>
<evidence type="ECO:0000256" key="1">
    <source>
        <dbReference type="SAM" id="MobiDB-lite"/>
    </source>
</evidence>
<feature type="compositionally biased region" description="Basic and acidic residues" evidence="1">
    <location>
        <begin position="557"/>
        <end position="569"/>
    </location>
</feature>
<keyword evidence="2" id="KW-0812">Transmembrane</keyword>
<keyword evidence="5" id="KW-1185">Reference proteome</keyword>
<sequence>MFLCCKSFRLIFFSPPNYISLIQTKLNEKKTLSTFFFGSYNFDKLFRFIIAFDPSNCNKASPINPYCVALKDFDIQSRTLSLPRGRNRQSNLKKITQKNSYDKLPLVNPAFFDGTIRPIAVSDYDDPLKLHQIAKQITDSDLIDIKTKSSSNTTECGRFLSNPSIRLTRNVSSTLSKIADSSIEYSSRSNDCVRSRFVDSNRFAIMEIPMRSFVNESKDDHLNNQSQRNSTASTASNPSSDVSGDQSTTSSLYYVDCRVDKSDNQSPSESLKSSTITGSIEENNLDQCKTKFNDTISNEIDVEDFPPPPDSLLHDNDDVDVDVDDGNSDELKIVSNPSNTIENVSEKHSKSIKHSSSSVTELLPPLPPSDYHSLSSLQRRKQQFNDIYCNKKKLSTEMPGYSTMALSSFACNRNETGRKHLSPPAPPPPPLPFRIKTSNSVGSSSIQSSPISSPYAEPSSSNSFISSSSSPDDNIPLCGDESPTPLSHYEHPLSIDQNQTNPNCNDNKTTMFQRISSPTYGWVYHQPVASDPCVQSFETNHGDSFSLASTIPIHHSSKSEDLNNNDHHQTNKTGDNTMNYKLFQNFDVDKDDEDRERIKTRIMDRSYQTFFDSTDDGSGMNSSNLDFNSKQKRSSKSYSRAKRKHKFFTRCCRLLIIISSLLSLLILMLIVGASLYRHYVLSSSGTDPFGIDSMNNFFSNNQKAKLNSSNDDSVRRHNSTNLHQSTSISPSMLATTIKLLMSTTLNASSTTYVPYSTTVAVPEIPMATTTTITETDSPSELPTTRYKSLADTVTTKPNIIVGNLDETTSPAPDNQFTTTSKSSSSVPSTTKQSIRVPSLHANVSSEFPPTTITTTTYTTSTIKMNNPSESDKNLAEFKTKSIAKIDAIPSTTPMSMNVNEMTTIGPITELTTVAPVTDSNLEGFIVSLPITDTFNSVTAVTDLEKETTTASPKRRV</sequence>
<protein>
    <submittedName>
        <fullName evidence="3 4">Uncharacterized protein</fullName>
    </submittedName>
</protein>
<feature type="compositionally biased region" description="Polar residues" evidence="1">
    <location>
        <begin position="495"/>
        <end position="508"/>
    </location>
</feature>
<evidence type="ECO:0000256" key="2">
    <source>
        <dbReference type="SAM" id="Phobius"/>
    </source>
</evidence>
<dbReference type="AlphaFoldDB" id="A0A834R784"/>
<feature type="region of interest" description="Disordered" evidence="1">
    <location>
        <begin position="613"/>
        <end position="639"/>
    </location>
</feature>
<dbReference type="EMBL" id="WVUK01000062">
    <property type="protein sequence ID" value="KAF7490387.1"/>
    <property type="molecule type" value="Genomic_DNA"/>
</dbReference>
<feature type="compositionally biased region" description="Polar residues" evidence="1">
    <location>
        <begin position="619"/>
        <end position="628"/>
    </location>
</feature>
<keyword evidence="2" id="KW-1133">Transmembrane helix</keyword>
<feature type="compositionally biased region" description="Basic residues" evidence="1">
    <location>
        <begin position="630"/>
        <end position="639"/>
    </location>
</feature>
<evidence type="ECO:0000313" key="4">
    <source>
        <dbReference type="EnsemblMetazoa" id="KAF7490387.1"/>
    </source>
</evidence>
<dbReference type="OrthoDB" id="10622956at2759"/>
<feature type="compositionally biased region" description="Low complexity" evidence="1">
    <location>
        <begin position="229"/>
        <end position="240"/>
    </location>
</feature>
<gene>
    <name evidence="3" type="ORF">SSS_5758</name>
</gene>
<feature type="compositionally biased region" description="Pro residues" evidence="1">
    <location>
        <begin position="423"/>
        <end position="432"/>
    </location>
</feature>
<accession>A0A834R784</accession>
<feature type="compositionally biased region" description="Polar residues" evidence="1">
    <location>
        <begin position="264"/>
        <end position="278"/>
    </location>
</feature>
<organism evidence="3">
    <name type="scientific">Sarcoptes scabiei</name>
    <name type="common">Itch mite</name>
    <name type="synonym">Acarus scabiei</name>
    <dbReference type="NCBI Taxonomy" id="52283"/>
    <lineage>
        <taxon>Eukaryota</taxon>
        <taxon>Metazoa</taxon>
        <taxon>Ecdysozoa</taxon>
        <taxon>Arthropoda</taxon>
        <taxon>Chelicerata</taxon>
        <taxon>Arachnida</taxon>
        <taxon>Acari</taxon>
        <taxon>Acariformes</taxon>
        <taxon>Sarcoptiformes</taxon>
        <taxon>Astigmata</taxon>
        <taxon>Psoroptidia</taxon>
        <taxon>Sarcoptoidea</taxon>
        <taxon>Sarcoptidae</taxon>
        <taxon>Sarcoptinae</taxon>
        <taxon>Sarcoptes</taxon>
    </lineage>
</organism>
<feature type="region of interest" description="Disordered" evidence="1">
    <location>
        <begin position="415"/>
        <end position="508"/>
    </location>
</feature>
<evidence type="ECO:0000313" key="5">
    <source>
        <dbReference type="Proteomes" id="UP000070412"/>
    </source>
</evidence>
<dbReference type="EnsemblMetazoa" id="SSS_5758s_mrna">
    <property type="protein sequence ID" value="KAF7490387.1"/>
    <property type="gene ID" value="SSS_5758"/>
</dbReference>
<evidence type="ECO:0000313" key="3">
    <source>
        <dbReference type="EMBL" id="KAF7490387.1"/>
    </source>
</evidence>
<proteinExistence type="predicted"/>
<dbReference type="Proteomes" id="UP000070412">
    <property type="component" value="Unassembled WGS sequence"/>
</dbReference>
<feature type="region of interest" description="Disordered" evidence="1">
    <location>
        <begin position="556"/>
        <end position="576"/>
    </location>
</feature>
<feature type="region of interest" description="Disordered" evidence="1">
    <location>
        <begin position="705"/>
        <end position="725"/>
    </location>
</feature>
<feature type="region of interest" description="Disordered" evidence="1">
    <location>
        <begin position="259"/>
        <end position="278"/>
    </location>
</feature>
<reference evidence="3" key="2">
    <citation type="submission" date="2020-01" db="EMBL/GenBank/DDBJ databases">
        <authorList>
            <person name="Korhonen P.K.K."/>
            <person name="Guangxu M.G."/>
            <person name="Wang T.W."/>
            <person name="Stroehlein A.J.S."/>
            <person name="Young N.D."/>
            <person name="Ang C.-S.A."/>
            <person name="Fernando D.W.F."/>
            <person name="Lu H.L."/>
            <person name="Taylor S.T."/>
            <person name="Ehtesham M.E.M."/>
            <person name="Najaraj S.H.N."/>
            <person name="Harsha G.H.G."/>
            <person name="Madugundu A.M."/>
            <person name="Renuse S.R."/>
            <person name="Holt D.H."/>
            <person name="Pandey A.P."/>
            <person name="Papenfuss A.P."/>
            <person name="Gasser R.B.G."/>
            <person name="Fischer K.F."/>
        </authorList>
    </citation>
    <scope>NUCLEOTIDE SEQUENCE</scope>
    <source>
        <strain evidence="3">SSS_KF_BRIS2020</strain>
    </source>
</reference>
<feature type="compositionally biased region" description="Low complexity" evidence="1">
    <location>
        <begin position="817"/>
        <end position="833"/>
    </location>
</feature>
<feature type="transmembrane region" description="Helical" evidence="2">
    <location>
        <begin position="654"/>
        <end position="676"/>
    </location>
</feature>